<dbReference type="PANTHER" id="PTHR10953:SF102">
    <property type="entry name" value="ADENYLYLTRANSFERASE AND SULFURTRANSFERASE MOCS3"/>
    <property type="match status" value="1"/>
</dbReference>
<dbReference type="InterPro" id="IPR035985">
    <property type="entry name" value="Ubiquitin-activating_enz"/>
</dbReference>
<dbReference type="PANTHER" id="PTHR10953">
    <property type="entry name" value="UBIQUITIN-ACTIVATING ENZYME E1"/>
    <property type="match status" value="1"/>
</dbReference>
<accession>A0A382QSR7</accession>
<evidence type="ECO:0000313" key="2">
    <source>
        <dbReference type="EMBL" id="SVC88549.1"/>
    </source>
</evidence>
<dbReference type="CDD" id="cd00757">
    <property type="entry name" value="ThiF_MoeB_HesA_family"/>
    <property type="match status" value="1"/>
</dbReference>
<dbReference type="AlphaFoldDB" id="A0A382QSR7"/>
<dbReference type="GO" id="GO:0004792">
    <property type="term" value="F:thiosulfate-cyanide sulfurtransferase activity"/>
    <property type="evidence" value="ECO:0007669"/>
    <property type="project" value="TreeGrafter"/>
</dbReference>
<feature type="domain" description="THIF-type NAD/FAD binding fold" evidence="1">
    <location>
        <begin position="11"/>
        <end position="186"/>
    </location>
</feature>
<proteinExistence type="predicted"/>
<dbReference type="SUPFAM" id="SSF69572">
    <property type="entry name" value="Activating enzymes of the ubiquitin-like proteins"/>
    <property type="match status" value="1"/>
</dbReference>
<dbReference type="InterPro" id="IPR045886">
    <property type="entry name" value="ThiF/MoeB/HesA"/>
</dbReference>
<sequence>MKLSSEEVTRYSRHLTLPEVGMKGQLKLKEAKVLMIGAGGLGSPLGMYLGAAGIGTIGVIDFDVVDQTNLHRQIAHSMGDLGRSKAESLRETIQAANSNVKVEVHDERLTRENALELFACYDVIADGSDNFETRYLINDAAYFTKKPLVSASIFRFQGQLSIFDPASGGPCYRCLYSQPPPASLVPS</sequence>
<reference evidence="2" key="1">
    <citation type="submission" date="2018-05" db="EMBL/GenBank/DDBJ databases">
        <authorList>
            <person name="Lanie J.A."/>
            <person name="Ng W.-L."/>
            <person name="Kazmierczak K.M."/>
            <person name="Andrzejewski T.M."/>
            <person name="Davidsen T.M."/>
            <person name="Wayne K.J."/>
            <person name="Tettelin H."/>
            <person name="Glass J.I."/>
            <person name="Rusch D."/>
            <person name="Podicherti R."/>
            <person name="Tsui H.-C.T."/>
            <person name="Winkler M.E."/>
        </authorList>
    </citation>
    <scope>NUCLEOTIDE SEQUENCE</scope>
</reference>
<name>A0A382QSR7_9ZZZZ</name>
<gene>
    <name evidence="2" type="ORF">METZ01_LOCUS341403</name>
</gene>
<dbReference type="Pfam" id="PF00899">
    <property type="entry name" value="ThiF"/>
    <property type="match status" value="1"/>
</dbReference>
<protein>
    <recommendedName>
        <fullName evidence="1">THIF-type NAD/FAD binding fold domain-containing protein</fullName>
    </recommendedName>
</protein>
<dbReference type="GO" id="GO:0005829">
    <property type="term" value="C:cytosol"/>
    <property type="evidence" value="ECO:0007669"/>
    <property type="project" value="TreeGrafter"/>
</dbReference>
<dbReference type="InterPro" id="IPR000594">
    <property type="entry name" value="ThiF_NAD_FAD-bd"/>
</dbReference>
<organism evidence="2">
    <name type="scientific">marine metagenome</name>
    <dbReference type="NCBI Taxonomy" id="408172"/>
    <lineage>
        <taxon>unclassified sequences</taxon>
        <taxon>metagenomes</taxon>
        <taxon>ecological metagenomes</taxon>
    </lineage>
</organism>
<evidence type="ECO:0000259" key="1">
    <source>
        <dbReference type="Pfam" id="PF00899"/>
    </source>
</evidence>
<dbReference type="EMBL" id="UINC01116662">
    <property type="protein sequence ID" value="SVC88549.1"/>
    <property type="molecule type" value="Genomic_DNA"/>
</dbReference>
<dbReference type="Gene3D" id="3.40.50.720">
    <property type="entry name" value="NAD(P)-binding Rossmann-like Domain"/>
    <property type="match status" value="1"/>
</dbReference>
<dbReference type="GO" id="GO:0016779">
    <property type="term" value="F:nucleotidyltransferase activity"/>
    <property type="evidence" value="ECO:0007669"/>
    <property type="project" value="TreeGrafter"/>
</dbReference>
<dbReference type="GO" id="GO:0008146">
    <property type="term" value="F:sulfotransferase activity"/>
    <property type="evidence" value="ECO:0007669"/>
    <property type="project" value="TreeGrafter"/>
</dbReference>
<dbReference type="GO" id="GO:0008641">
    <property type="term" value="F:ubiquitin-like modifier activating enzyme activity"/>
    <property type="evidence" value="ECO:0007669"/>
    <property type="project" value="InterPro"/>
</dbReference>